<keyword evidence="1 3" id="KW-0689">Ribosomal protein</keyword>
<feature type="compositionally biased region" description="Low complexity" evidence="4">
    <location>
        <begin position="126"/>
        <end position="136"/>
    </location>
</feature>
<evidence type="ECO:0000256" key="2">
    <source>
        <dbReference type="ARBA" id="ARBA00023274"/>
    </source>
</evidence>
<name>A0A1F6DVT0_9BACT</name>
<sequence length="136" mass="14685">MLKIRMQRTGRINTPSYRIVVVEHTASPKAGKFVDKVGTYDPKSKKRVLNVERIKYWISVGAQPSDTVHNMLVSLKVIDGKKINVLPKYKEPAKEGVAAEAAPTAPIAEAPAGEAAEEPKKEEAAAEAPAEAPVQA</sequence>
<dbReference type="SUPFAM" id="SSF54565">
    <property type="entry name" value="Ribosomal protein S16"/>
    <property type="match status" value="1"/>
</dbReference>
<dbReference type="PANTHER" id="PTHR12919">
    <property type="entry name" value="30S RIBOSOMAL PROTEIN S16"/>
    <property type="match status" value="1"/>
</dbReference>
<evidence type="ECO:0000256" key="1">
    <source>
        <dbReference type="ARBA" id="ARBA00022980"/>
    </source>
</evidence>
<dbReference type="GO" id="GO:0003735">
    <property type="term" value="F:structural constituent of ribosome"/>
    <property type="evidence" value="ECO:0007669"/>
    <property type="project" value="InterPro"/>
</dbReference>
<dbReference type="NCBIfam" id="TIGR00002">
    <property type="entry name" value="S16"/>
    <property type="match status" value="1"/>
</dbReference>
<protein>
    <recommendedName>
        <fullName evidence="3">Small ribosomal subunit protein bS16</fullName>
    </recommendedName>
</protein>
<dbReference type="PANTHER" id="PTHR12919:SF20">
    <property type="entry name" value="SMALL RIBOSOMAL SUBUNIT PROTEIN BS16M"/>
    <property type="match status" value="1"/>
</dbReference>
<organism evidence="5 6">
    <name type="scientific">Candidatus Kaiserbacteria bacterium RIFCSPHIGHO2_02_FULL_55_20</name>
    <dbReference type="NCBI Taxonomy" id="1798497"/>
    <lineage>
        <taxon>Bacteria</taxon>
        <taxon>Candidatus Kaiseribacteriota</taxon>
    </lineage>
</organism>
<dbReference type="GO" id="GO:0005737">
    <property type="term" value="C:cytoplasm"/>
    <property type="evidence" value="ECO:0007669"/>
    <property type="project" value="UniProtKB-ARBA"/>
</dbReference>
<evidence type="ECO:0000313" key="6">
    <source>
        <dbReference type="Proteomes" id="UP000177652"/>
    </source>
</evidence>
<evidence type="ECO:0000256" key="3">
    <source>
        <dbReference type="HAMAP-Rule" id="MF_00385"/>
    </source>
</evidence>
<dbReference type="Proteomes" id="UP000177652">
    <property type="component" value="Unassembled WGS sequence"/>
</dbReference>
<dbReference type="AlphaFoldDB" id="A0A1F6DVT0"/>
<comment type="caution">
    <text evidence="5">The sequence shown here is derived from an EMBL/GenBank/DDBJ whole genome shotgun (WGS) entry which is preliminary data.</text>
</comment>
<dbReference type="InterPro" id="IPR000307">
    <property type="entry name" value="Ribosomal_bS16"/>
</dbReference>
<evidence type="ECO:0000256" key="4">
    <source>
        <dbReference type="SAM" id="MobiDB-lite"/>
    </source>
</evidence>
<dbReference type="STRING" id="1798497.A3D71_03110"/>
<gene>
    <name evidence="3" type="primary">rpsP</name>
    <name evidence="5" type="ORF">A3D71_03110</name>
</gene>
<dbReference type="GO" id="GO:0006412">
    <property type="term" value="P:translation"/>
    <property type="evidence" value="ECO:0007669"/>
    <property type="project" value="UniProtKB-UniRule"/>
</dbReference>
<accession>A0A1F6DVT0</accession>
<dbReference type="Gene3D" id="3.30.1320.10">
    <property type="match status" value="1"/>
</dbReference>
<reference evidence="5 6" key="1">
    <citation type="journal article" date="2016" name="Nat. Commun.">
        <title>Thousands of microbial genomes shed light on interconnected biogeochemical processes in an aquifer system.</title>
        <authorList>
            <person name="Anantharaman K."/>
            <person name="Brown C.T."/>
            <person name="Hug L.A."/>
            <person name="Sharon I."/>
            <person name="Castelle C.J."/>
            <person name="Probst A.J."/>
            <person name="Thomas B.C."/>
            <person name="Singh A."/>
            <person name="Wilkins M.J."/>
            <person name="Karaoz U."/>
            <person name="Brodie E.L."/>
            <person name="Williams K.H."/>
            <person name="Hubbard S.S."/>
            <person name="Banfield J.F."/>
        </authorList>
    </citation>
    <scope>NUCLEOTIDE SEQUENCE [LARGE SCALE GENOMIC DNA]</scope>
</reference>
<comment type="similarity">
    <text evidence="3">Belongs to the bacterial ribosomal protein bS16 family.</text>
</comment>
<feature type="region of interest" description="Disordered" evidence="4">
    <location>
        <begin position="94"/>
        <end position="136"/>
    </location>
</feature>
<keyword evidence="2 3" id="KW-0687">Ribonucleoprotein</keyword>
<dbReference type="EMBL" id="MFLK01000046">
    <property type="protein sequence ID" value="OGG65447.1"/>
    <property type="molecule type" value="Genomic_DNA"/>
</dbReference>
<dbReference type="InterPro" id="IPR023803">
    <property type="entry name" value="Ribosomal_bS16_dom_sf"/>
</dbReference>
<dbReference type="Pfam" id="PF00886">
    <property type="entry name" value="Ribosomal_S16"/>
    <property type="match status" value="1"/>
</dbReference>
<feature type="compositionally biased region" description="Low complexity" evidence="4">
    <location>
        <begin position="95"/>
        <end position="114"/>
    </location>
</feature>
<dbReference type="HAMAP" id="MF_00385">
    <property type="entry name" value="Ribosomal_bS16"/>
    <property type="match status" value="1"/>
</dbReference>
<dbReference type="GO" id="GO:0015935">
    <property type="term" value="C:small ribosomal subunit"/>
    <property type="evidence" value="ECO:0007669"/>
    <property type="project" value="TreeGrafter"/>
</dbReference>
<proteinExistence type="inferred from homology"/>
<evidence type="ECO:0000313" key="5">
    <source>
        <dbReference type="EMBL" id="OGG65447.1"/>
    </source>
</evidence>